<comment type="similarity">
    <text evidence="2">Belongs to the cation diffusion facilitator (CDF) transporter (TC 2.A.4) family.</text>
</comment>
<feature type="transmembrane region" description="Helical" evidence="7">
    <location>
        <begin position="20"/>
        <end position="40"/>
    </location>
</feature>
<dbReference type="InterPro" id="IPR050291">
    <property type="entry name" value="CDF_Transporter"/>
</dbReference>
<evidence type="ECO:0000259" key="8">
    <source>
        <dbReference type="Pfam" id="PF01545"/>
    </source>
</evidence>
<dbReference type="GO" id="GO:0008324">
    <property type="term" value="F:monoatomic cation transmembrane transporter activity"/>
    <property type="evidence" value="ECO:0007669"/>
    <property type="project" value="InterPro"/>
</dbReference>
<comment type="subcellular location">
    <subcellularLocation>
        <location evidence="1">Membrane</location>
        <topology evidence="1">Multi-pass membrane protein</topology>
    </subcellularLocation>
</comment>
<dbReference type="InterPro" id="IPR002524">
    <property type="entry name" value="Cation_efflux"/>
</dbReference>
<evidence type="ECO:0000313" key="10">
    <source>
        <dbReference type="EMBL" id="PVY95553.1"/>
    </source>
</evidence>
<dbReference type="InterPro" id="IPR027469">
    <property type="entry name" value="Cation_efflux_TMD_sf"/>
</dbReference>
<evidence type="ECO:0000256" key="6">
    <source>
        <dbReference type="ARBA" id="ARBA00023136"/>
    </source>
</evidence>
<name>A0A2U1E6I4_9FIRM</name>
<dbReference type="SUPFAM" id="SSF160240">
    <property type="entry name" value="Cation efflux protein cytoplasmic domain-like"/>
    <property type="match status" value="1"/>
</dbReference>
<dbReference type="AlphaFoldDB" id="A0A2U1E6I4"/>
<dbReference type="Pfam" id="PF16916">
    <property type="entry name" value="ZT_dimer"/>
    <property type="match status" value="1"/>
</dbReference>
<feature type="transmembrane region" description="Helical" evidence="7">
    <location>
        <begin position="83"/>
        <end position="102"/>
    </location>
</feature>
<proteinExistence type="inferred from homology"/>
<dbReference type="Pfam" id="PF01545">
    <property type="entry name" value="Cation_efflux"/>
    <property type="match status" value="1"/>
</dbReference>
<comment type="caution">
    <text evidence="10">The sequence shown here is derived from an EMBL/GenBank/DDBJ whole genome shotgun (WGS) entry which is preliminary data.</text>
</comment>
<dbReference type="InterPro" id="IPR036837">
    <property type="entry name" value="Cation_efflux_CTD_sf"/>
</dbReference>
<dbReference type="NCBIfam" id="TIGR01297">
    <property type="entry name" value="CDF"/>
    <property type="match status" value="1"/>
</dbReference>
<keyword evidence="3" id="KW-0813">Transport</keyword>
<evidence type="ECO:0000313" key="11">
    <source>
        <dbReference type="Proteomes" id="UP000245793"/>
    </source>
</evidence>
<dbReference type="Gene3D" id="1.20.1510.10">
    <property type="entry name" value="Cation efflux protein transmembrane domain"/>
    <property type="match status" value="1"/>
</dbReference>
<evidence type="ECO:0000256" key="2">
    <source>
        <dbReference type="ARBA" id="ARBA00008114"/>
    </source>
</evidence>
<dbReference type="PANTHER" id="PTHR43840">
    <property type="entry name" value="MITOCHONDRIAL METAL TRANSPORTER 1-RELATED"/>
    <property type="match status" value="1"/>
</dbReference>
<keyword evidence="6 7" id="KW-0472">Membrane</keyword>
<evidence type="ECO:0000259" key="9">
    <source>
        <dbReference type="Pfam" id="PF16916"/>
    </source>
</evidence>
<dbReference type="InterPro" id="IPR027470">
    <property type="entry name" value="Cation_efflux_CTD"/>
</dbReference>
<dbReference type="GO" id="GO:0016020">
    <property type="term" value="C:membrane"/>
    <property type="evidence" value="ECO:0007669"/>
    <property type="project" value="UniProtKB-SubCell"/>
</dbReference>
<feature type="transmembrane region" description="Helical" evidence="7">
    <location>
        <begin position="183"/>
        <end position="200"/>
    </location>
</feature>
<keyword evidence="4 7" id="KW-0812">Transmembrane</keyword>
<evidence type="ECO:0000256" key="3">
    <source>
        <dbReference type="ARBA" id="ARBA00022448"/>
    </source>
</evidence>
<evidence type="ECO:0000256" key="1">
    <source>
        <dbReference type="ARBA" id="ARBA00004141"/>
    </source>
</evidence>
<feature type="domain" description="Cation efflux protein cytoplasmic" evidence="9">
    <location>
        <begin position="212"/>
        <end position="288"/>
    </location>
</feature>
<evidence type="ECO:0000256" key="5">
    <source>
        <dbReference type="ARBA" id="ARBA00022989"/>
    </source>
</evidence>
<feature type="transmembrane region" description="Helical" evidence="7">
    <location>
        <begin position="122"/>
        <end position="145"/>
    </location>
</feature>
<evidence type="ECO:0000256" key="4">
    <source>
        <dbReference type="ARBA" id="ARBA00022692"/>
    </source>
</evidence>
<dbReference type="EMBL" id="QEKV01000001">
    <property type="protein sequence ID" value="PVY95553.1"/>
    <property type="molecule type" value="Genomic_DNA"/>
</dbReference>
<dbReference type="InterPro" id="IPR058533">
    <property type="entry name" value="Cation_efflux_TM"/>
</dbReference>
<dbReference type="Gene3D" id="3.30.70.1350">
    <property type="entry name" value="Cation efflux protein, cytoplasmic domain"/>
    <property type="match status" value="1"/>
</dbReference>
<dbReference type="RefSeq" id="WP_116479491.1">
    <property type="nucleotide sequence ID" value="NZ_QEKV01000001.1"/>
</dbReference>
<reference evidence="10 11" key="1">
    <citation type="submission" date="2018-04" db="EMBL/GenBank/DDBJ databases">
        <title>Genomic Encyclopedia of Type Strains, Phase IV (KMG-IV): sequencing the most valuable type-strain genomes for metagenomic binning, comparative biology and taxonomic classification.</title>
        <authorList>
            <person name="Goeker M."/>
        </authorList>
    </citation>
    <scope>NUCLEOTIDE SEQUENCE [LARGE SCALE GENOMIC DNA]</scope>
    <source>
        <strain evidence="10 11">DSM 20705</strain>
    </source>
</reference>
<sequence>MFQKLIKSKKGSERIGEIGLAVALVLAVPKMILGFATGSISVLADGVNNLMDSFVSILTMVGMRMSRKPMDKDHPYGYDRIEYITGFIISVVTAIIGIQFLVKSVGGIVDPEKTDIDTITRAFMILSIVLKSGFSLLNHEYYLNFKSTIFKANRQDALFDVVISTTVLLTSFFFANYPVLDSIVALIISLILLYSAYETLKDTISPLIGEKPSEEDLKAIEDALSSSPMINSIHNIYVDRKSMDHVFATADVEVDPDLTVREAHDVIERLTVELREKTNIDLVVHIEPKIVGGRRLEIKKAIEEIAGVKGVHDVILGESNIITIAVDENKLEKVENIKVNVLNRLKEKDDNRWIIETVVDFR</sequence>
<keyword evidence="5 7" id="KW-1133">Transmembrane helix</keyword>
<dbReference type="Proteomes" id="UP000245793">
    <property type="component" value="Unassembled WGS sequence"/>
</dbReference>
<dbReference type="SUPFAM" id="SSF161111">
    <property type="entry name" value="Cation efflux protein transmembrane domain-like"/>
    <property type="match status" value="1"/>
</dbReference>
<gene>
    <name evidence="10" type="ORF">C7381_10179</name>
</gene>
<feature type="domain" description="Cation efflux protein transmembrane" evidence="8">
    <location>
        <begin position="19"/>
        <end position="207"/>
    </location>
</feature>
<organism evidence="10 11">
    <name type="scientific">Ezakiella coagulans</name>
    <dbReference type="NCBI Taxonomy" id="46507"/>
    <lineage>
        <taxon>Bacteria</taxon>
        <taxon>Bacillati</taxon>
        <taxon>Bacillota</taxon>
        <taxon>Tissierellia</taxon>
        <taxon>Ezakiella</taxon>
    </lineage>
</organism>
<dbReference type="PANTHER" id="PTHR43840:SF15">
    <property type="entry name" value="MITOCHONDRIAL METAL TRANSPORTER 1-RELATED"/>
    <property type="match status" value="1"/>
</dbReference>
<evidence type="ECO:0000256" key="7">
    <source>
        <dbReference type="SAM" id="Phobius"/>
    </source>
</evidence>
<protein>
    <submittedName>
        <fullName evidence="10">Cation diffusion facilitator family transporter</fullName>
    </submittedName>
</protein>
<keyword evidence="11" id="KW-1185">Reference proteome</keyword>
<accession>A0A2U1E6I4</accession>